<dbReference type="AlphaFoldDB" id="A0A7Z1ILH9"/>
<keyword evidence="1" id="KW-0472">Membrane</keyword>
<keyword evidence="1" id="KW-0812">Transmembrane</keyword>
<comment type="caution">
    <text evidence="2">The sequence shown here is derived from an EMBL/GenBank/DDBJ whole genome shotgun (WGS) entry which is preliminary data.</text>
</comment>
<dbReference type="InterPro" id="IPR049458">
    <property type="entry name" value="EpsG-like"/>
</dbReference>
<accession>A0A7Z1ILH9</accession>
<evidence type="ECO:0000256" key="1">
    <source>
        <dbReference type="SAM" id="Phobius"/>
    </source>
</evidence>
<evidence type="ECO:0008006" key="4">
    <source>
        <dbReference type="Google" id="ProtNLM"/>
    </source>
</evidence>
<evidence type="ECO:0000313" key="2">
    <source>
        <dbReference type="EMBL" id="OZC34914.1"/>
    </source>
</evidence>
<keyword evidence="1" id="KW-1133">Transmembrane helix</keyword>
<organism evidence="2 3">
    <name type="scientific">Marinobacter vinifirmus</name>
    <dbReference type="NCBI Taxonomy" id="355591"/>
    <lineage>
        <taxon>Bacteria</taxon>
        <taxon>Pseudomonadati</taxon>
        <taxon>Pseudomonadota</taxon>
        <taxon>Gammaproteobacteria</taxon>
        <taxon>Pseudomonadales</taxon>
        <taxon>Marinobacteraceae</taxon>
        <taxon>Marinobacter</taxon>
    </lineage>
</organism>
<feature type="transmembrane region" description="Helical" evidence="1">
    <location>
        <begin position="190"/>
        <end position="209"/>
    </location>
</feature>
<feature type="transmembrane region" description="Helical" evidence="1">
    <location>
        <begin position="259"/>
        <end position="278"/>
    </location>
</feature>
<dbReference type="EMBL" id="NEFY01000020">
    <property type="protein sequence ID" value="OZC34914.1"/>
    <property type="molecule type" value="Genomic_DNA"/>
</dbReference>
<feature type="transmembrane region" description="Helical" evidence="1">
    <location>
        <begin position="5"/>
        <end position="21"/>
    </location>
</feature>
<dbReference type="Proteomes" id="UP000216984">
    <property type="component" value="Unassembled WGS sequence"/>
</dbReference>
<feature type="transmembrane region" description="Helical" evidence="1">
    <location>
        <begin position="284"/>
        <end position="303"/>
    </location>
</feature>
<proteinExistence type="predicted"/>
<feature type="transmembrane region" description="Helical" evidence="1">
    <location>
        <begin position="157"/>
        <end position="178"/>
    </location>
</feature>
<feature type="transmembrane region" description="Helical" evidence="1">
    <location>
        <begin position="229"/>
        <end position="252"/>
    </location>
</feature>
<feature type="transmembrane region" description="Helical" evidence="1">
    <location>
        <begin position="310"/>
        <end position="330"/>
    </location>
</feature>
<keyword evidence="3" id="KW-1185">Reference proteome</keyword>
<feature type="transmembrane region" description="Helical" evidence="1">
    <location>
        <begin position="27"/>
        <end position="45"/>
    </location>
</feature>
<feature type="transmembrane region" description="Helical" evidence="1">
    <location>
        <begin position="117"/>
        <end position="137"/>
    </location>
</feature>
<reference evidence="2 3" key="1">
    <citation type="submission" date="2017-06" db="EMBL/GenBank/DDBJ databases">
        <title>Draft genome sequence of the halophilic bacterium Marinobacter vinifirmus FB1.</title>
        <authorList>
            <person name="Stepanov V.G."/>
            <person name="Roberts D.J."/>
            <person name="Fox G.E."/>
        </authorList>
    </citation>
    <scope>NUCLEOTIDE SEQUENCE [LARGE SCALE GENOMIC DNA]</scope>
    <source>
        <strain evidence="2 3">FB1</strain>
    </source>
</reference>
<evidence type="ECO:0000313" key="3">
    <source>
        <dbReference type="Proteomes" id="UP000216984"/>
    </source>
</evidence>
<dbReference type="Pfam" id="PF14897">
    <property type="entry name" value="EpsG"/>
    <property type="match status" value="1"/>
</dbReference>
<protein>
    <recommendedName>
        <fullName evidence="4">EpsG family protein</fullName>
    </recommendedName>
</protein>
<name>A0A7Z1ILH9_9GAMM</name>
<gene>
    <name evidence="2" type="ORF">B9Q17_09910</name>
</gene>
<dbReference type="RefSeq" id="WP_094625936.1">
    <property type="nucleotide sequence ID" value="NZ_NEFY01000020.1"/>
</dbReference>
<feature type="transmembrane region" description="Helical" evidence="1">
    <location>
        <begin position="91"/>
        <end position="110"/>
    </location>
</feature>
<sequence length="346" mass="39110">MVPYWLFLAIPVGVIVANLRFNERSKVWAWAMVWMFFSFAIGLRFEVGGDWNAYIRLLQVQDGKTFWSALTAGDPGYYALNWLVAQLGGSIYLVNTICGMVFMAGVVRFARSQPLPWLALLVSVPYMIIVVGMGYTRQSVALGLVLISLVSLTNGKIRWFVFWVMIGASFHKSAILMLPLAALSATSNRFWSLFWISLMSLLGGYLFVFDSAEELWVNYVEADLHSQGGLVRVLMNAIPAMLFLGFRSYFLLSESERKLWFWMSLLALICIPLVIISSTATDRVALYLIPVQVFVFSRFPFIVSDPRQRGLITLAVVGYYILVQAVWLLFATNAAKWLPYQASFMA</sequence>